<keyword evidence="1" id="KW-0472">Membrane</keyword>
<dbReference type="Gene3D" id="3.40.50.360">
    <property type="match status" value="1"/>
</dbReference>
<dbReference type="InterPro" id="IPR029039">
    <property type="entry name" value="Flavoprotein-like_sf"/>
</dbReference>
<gene>
    <name evidence="3" type="ORF">LJD69_03575</name>
</gene>
<dbReference type="Proteomes" id="UP001198439">
    <property type="component" value="Unassembled WGS sequence"/>
</dbReference>
<evidence type="ECO:0000259" key="2">
    <source>
        <dbReference type="PROSITE" id="PS50902"/>
    </source>
</evidence>
<sequence length="212" mass="24332">MKKKILIIFAVIYVIAAGAGYYFYRTQRNVSVGLNKNIQDENGKKGKTSLDSSKVLVVYFSNGGNTQKLAKEIYNQVGGDFRQIKPVKAYPKGNKLYDYTKNEQEKNGRPKLKDLNIDISHYDTIFIGYPIWWYTYPQIILSFFDQYDLSNKTIIPFVTHGGSGMSGTKEDMEEYLKDENVTVKEGLAVSRTDIEKSQKETVEDWLKELGYK</sequence>
<accession>A0AAW4VKL3</accession>
<organism evidence="3 4">
    <name type="scientific">Faecalibacillus faecis</name>
    <dbReference type="NCBI Taxonomy" id="1982628"/>
    <lineage>
        <taxon>Bacteria</taxon>
        <taxon>Bacillati</taxon>
        <taxon>Bacillota</taxon>
        <taxon>Erysipelotrichia</taxon>
        <taxon>Erysipelotrichales</taxon>
        <taxon>Coprobacillaceae</taxon>
        <taxon>Faecalibacillus</taxon>
    </lineage>
</organism>
<evidence type="ECO:0000313" key="4">
    <source>
        <dbReference type="Proteomes" id="UP001198439"/>
    </source>
</evidence>
<evidence type="ECO:0000256" key="1">
    <source>
        <dbReference type="SAM" id="Phobius"/>
    </source>
</evidence>
<reference evidence="3" key="1">
    <citation type="submission" date="2021-10" db="EMBL/GenBank/DDBJ databases">
        <title>Collection of gut derived symbiotic bacterial strains cultured from healthy donors.</title>
        <authorList>
            <person name="Lin H."/>
            <person name="Littmann E."/>
            <person name="Kohout C."/>
            <person name="Pamer E.G."/>
        </authorList>
    </citation>
    <scope>NUCLEOTIDE SEQUENCE</scope>
    <source>
        <strain evidence="3">DFI.4.48</strain>
    </source>
</reference>
<dbReference type="GO" id="GO:0010181">
    <property type="term" value="F:FMN binding"/>
    <property type="evidence" value="ECO:0007669"/>
    <property type="project" value="InterPro"/>
</dbReference>
<feature type="transmembrane region" description="Helical" evidence="1">
    <location>
        <begin position="5"/>
        <end position="24"/>
    </location>
</feature>
<evidence type="ECO:0000313" key="3">
    <source>
        <dbReference type="EMBL" id="MCB8609678.1"/>
    </source>
</evidence>
<name>A0AAW4VKL3_9FIRM</name>
<dbReference type="GO" id="GO:0009055">
    <property type="term" value="F:electron transfer activity"/>
    <property type="evidence" value="ECO:0007669"/>
    <property type="project" value="InterPro"/>
</dbReference>
<dbReference type="SUPFAM" id="SSF52218">
    <property type="entry name" value="Flavoproteins"/>
    <property type="match status" value="1"/>
</dbReference>
<keyword evidence="1" id="KW-0812">Transmembrane</keyword>
<dbReference type="PANTHER" id="PTHR39201">
    <property type="entry name" value="EXPORTED PROTEIN-RELATED"/>
    <property type="match status" value="1"/>
</dbReference>
<dbReference type="Pfam" id="PF12682">
    <property type="entry name" value="Flavodoxin_4"/>
    <property type="match status" value="1"/>
</dbReference>
<dbReference type="GO" id="GO:0016651">
    <property type="term" value="F:oxidoreductase activity, acting on NAD(P)H"/>
    <property type="evidence" value="ECO:0007669"/>
    <property type="project" value="UniProtKB-ARBA"/>
</dbReference>
<dbReference type="RefSeq" id="WP_227279298.1">
    <property type="nucleotide sequence ID" value="NZ_JAJDKR010000007.1"/>
</dbReference>
<dbReference type="EMBL" id="JAJDKZ010000007">
    <property type="protein sequence ID" value="MCB8609678.1"/>
    <property type="molecule type" value="Genomic_DNA"/>
</dbReference>
<comment type="caution">
    <text evidence="3">The sequence shown here is derived from an EMBL/GenBank/DDBJ whole genome shotgun (WGS) entry which is preliminary data.</text>
</comment>
<feature type="domain" description="Flavodoxin-like" evidence="2">
    <location>
        <begin position="55"/>
        <end position="210"/>
    </location>
</feature>
<dbReference type="InterPro" id="IPR008254">
    <property type="entry name" value="Flavodoxin/NO_synth"/>
</dbReference>
<protein>
    <submittedName>
        <fullName evidence="3">NAD(P)H-dependent oxidoreductase</fullName>
    </submittedName>
</protein>
<dbReference type="PANTHER" id="PTHR39201:SF1">
    <property type="entry name" value="FLAVODOXIN-LIKE DOMAIN-CONTAINING PROTEIN"/>
    <property type="match status" value="1"/>
</dbReference>
<proteinExistence type="predicted"/>
<dbReference type="AlphaFoldDB" id="A0AAW4VKL3"/>
<keyword evidence="1" id="KW-1133">Transmembrane helix</keyword>
<dbReference type="PROSITE" id="PS00201">
    <property type="entry name" value="FLAVODOXIN"/>
    <property type="match status" value="1"/>
</dbReference>
<dbReference type="PROSITE" id="PS50902">
    <property type="entry name" value="FLAVODOXIN_LIKE"/>
    <property type="match status" value="1"/>
</dbReference>
<dbReference type="InterPro" id="IPR001226">
    <property type="entry name" value="Flavodoxin_CS"/>
</dbReference>